<accession>A0A1M6SDR9</accession>
<dbReference type="OrthoDB" id="5464618at2"/>
<dbReference type="GO" id="GO:0008168">
    <property type="term" value="F:methyltransferase activity"/>
    <property type="evidence" value="ECO:0007669"/>
    <property type="project" value="UniProtKB-KW"/>
</dbReference>
<name>A0A1M6SDR9_9BACT</name>
<sequence length="229" mass="26282">MLARYILILKKVLGSKLPARQELLLRMPQGSVCAEIGVYKGDFSEMILEITKPKKLHLIDPWKYQSEATYRQALYGGISRGQAEMDAIYDYVCRRFSKALNDGTIVIHRMPSEAAVDCFPDSYFDWIYIDGNHLYEYVKKDLELYFPKIKAGGFITGDDYGVKGWWNNGVQQAVDEFVKYRRLKLEVLGSQFIIYKPEATERGGLGDSENIKSQPIAGVSLHRKSVWRH</sequence>
<organism evidence="1 2">
    <name type="scientific">Rhodothermus profundi</name>
    <dbReference type="NCBI Taxonomy" id="633813"/>
    <lineage>
        <taxon>Bacteria</taxon>
        <taxon>Pseudomonadati</taxon>
        <taxon>Rhodothermota</taxon>
        <taxon>Rhodothermia</taxon>
        <taxon>Rhodothermales</taxon>
        <taxon>Rhodothermaceae</taxon>
        <taxon>Rhodothermus</taxon>
    </lineage>
</organism>
<dbReference type="PANTHER" id="PTHR37909">
    <property type="entry name" value="S-ADENOSYL-L-METHIONINE-DEPENDENT METHYLTRANSFERASES SUPERFAMILY PROTEIN"/>
    <property type="match status" value="1"/>
</dbReference>
<dbReference type="RefSeq" id="WP_072714928.1">
    <property type="nucleotide sequence ID" value="NZ_FRAU01000003.1"/>
</dbReference>
<evidence type="ECO:0000313" key="1">
    <source>
        <dbReference type="EMBL" id="SHK42638.1"/>
    </source>
</evidence>
<reference evidence="2" key="1">
    <citation type="submission" date="2016-11" db="EMBL/GenBank/DDBJ databases">
        <authorList>
            <person name="Varghese N."/>
            <person name="Submissions S."/>
        </authorList>
    </citation>
    <scope>NUCLEOTIDE SEQUENCE [LARGE SCALE GENOMIC DNA]</scope>
    <source>
        <strain evidence="2">DSM 22212</strain>
    </source>
</reference>
<dbReference type="InterPro" id="IPR029063">
    <property type="entry name" value="SAM-dependent_MTases_sf"/>
</dbReference>
<keyword evidence="1" id="KW-0489">Methyltransferase</keyword>
<dbReference type="Gene3D" id="3.40.50.150">
    <property type="entry name" value="Vaccinia Virus protein VP39"/>
    <property type="match status" value="1"/>
</dbReference>
<dbReference type="AlphaFoldDB" id="A0A1M6SDR9"/>
<evidence type="ECO:0000313" key="2">
    <source>
        <dbReference type="Proteomes" id="UP000185812"/>
    </source>
</evidence>
<dbReference type="EMBL" id="FRAU01000003">
    <property type="protein sequence ID" value="SHK42638.1"/>
    <property type="molecule type" value="Genomic_DNA"/>
</dbReference>
<dbReference type="PANTHER" id="PTHR37909:SF1">
    <property type="entry name" value="S-ADENOSYL-L-METHIONINE-DEPENDENT METHYLTRANSFERASES SUPERFAMILY PROTEIN"/>
    <property type="match status" value="1"/>
</dbReference>
<gene>
    <name evidence="1" type="ORF">SAMN04488087_1049</name>
</gene>
<protein>
    <submittedName>
        <fullName evidence="1">Methyltransferase domain-containing protein</fullName>
    </submittedName>
</protein>
<dbReference type="STRING" id="633813.SAMN04488087_1049"/>
<dbReference type="SUPFAM" id="SSF53335">
    <property type="entry name" value="S-adenosyl-L-methionine-dependent methyltransferases"/>
    <property type="match status" value="1"/>
</dbReference>
<keyword evidence="2" id="KW-1185">Reference proteome</keyword>
<keyword evidence="1" id="KW-0808">Transferase</keyword>
<dbReference type="GO" id="GO:0032259">
    <property type="term" value="P:methylation"/>
    <property type="evidence" value="ECO:0007669"/>
    <property type="project" value="UniProtKB-KW"/>
</dbReference>
<proteinExistence type="predicted"/>
<dbReference type="Proteomes" id="UP000185812">
    <property type="component" value="Unassembled WGS sequence"/>
</dbReference>
<dbReference type="Pfam" id="PF13578">
    <property type="entry name" value="Methyltransf_24"/>
    <property type="match status" value="1"/>
</dbReference>